<dbReference type="InterPro" id="IPR036770">
    <property type="entry name" value="Ankyrin_rpt-contain_sf"/>
</dbReference>
<feature type="compositionally biased region" description="Low complexity" evidence="4">
    <location>
        <begin position="152"/>
        <end position="174"/>
    </location>
</feature>
<evidence type="ECO:0000313" key="5">
    <source>
        <dbReference type="EMBL" id="MCH94767.1"/>
    </source>
</evidence>
<name>A0A392N4P5_9FABA</name>
<sequence length="281" mass="31371">MPETEIVKAMTEINDHGPVLHLCVCYNHLEALKILVESMRGDIDQILSSKDREGNTVLDLAIKRGQIKMIKYLISLSEVSDTINTSKSEALRALDMLEDYPRDFISHTIQHISNEERAPTSSNISSAQVQQDHATQPNHFPQQLQINDHEQSQTPSPNNDPPQNQQPSQNIDPPQSLPINDPLVQSPITHPLQLTNPFPQNYPSQPSSHNPSPSNTPQHPHSPSPHNDPSQPSSHNPSPSNVPLQPPPFSPSDDPSQPSPTPRIANDPQHERTRWDTVEEF</sequence>
<reference evidence="5 6" key="1">
    <citation type="journal article" date="2018" name="Front. Plant Sci.">
        <title>Red Clover (Trifolium pratense) and Zigzag Clover (T. medium) - A Picture of Genomic Similarities and Differences.</title>
        <authorList>
            <person name="Dluhosova J."/>
            <person name="Istvanek J."/>
            <person name="Nedelnik J."/>
            <person name="Repkova J."/>
        </authorList>
    </citation>
    <scope>NUCLEOTIDE SEQUENCE [LARGE SCALE GENOMIC DNA]</scope>
    <source>
        <strain evidence="6">cv. 10/8</strain>
        <tissue evidence="5">Leaf</tissue>
    </source>
</reference>
<protein>
    <submittedName>
        <fullName evidence="5">Ankyrin repeat-containing protein</fullName>
    </submittedName>
</protein>
<organism evidence="5 6">
    <name type="scientific">Trifolium medium</name>
    <dbReference type="NCBI Taxonomy" id="97028"/>
    <lineage>
        <taxon>Eukaryota</taxon>
        <taxon>Viridiplantae</taxon>
        <taxon>Streptophyta</taxon>
        <taxon>Embryophyta</taxon>
        <taxon>Tracheophyta</taxon>
        <taxon>Spermatophyta</taxon>
        <taxon>Magnoliopsida</taxon>
        <taxon>eudicotyledons</taxon>
        <taxon>Gunneridae</taxon>
        <taxon>Pentapetalae</taxon>
        <taxon>rosids</taxon>
        <taxon>fabids</taxon>
        <taxon>Fabales</taxon>
        <taxon>Fabaceae</taxon>
        <taxon>Papilionoideae</taxon>
        <taxon>50 kb inversion clade</taxon>
        <taxon>NPAAA clade</taxon>
        <taxon>Hologalegina</taxon>
        <taxon>IRL clade</taxon>
        <taxon>Trifolieae</taxon>
        <taxon>Trifolium</taxon>
    </lineage>
</organism>
<dbReference type="Gene3D" id="1.25.40.20">
    <property type="entry name" value="Ankyrin repeat-containing domain"/>
    <property type="match status" value="1"/>
</dbReference>
<dbReference type="InterPro" id="IPR002110">
    <property type="entry name" value="Ankyrin_rpt"/>
</dbReference>
<keyword evidence="2" id="KW-0677">Repeat</keyword>
<comment type="caution">
    <text evidence="5">The sequence shown here is derived from an EMBL/GenBank/DDBJ whole genome shotgun (WGS) entry which is preliminary data.</text>
</comment>
<feature type="compositionally biased region" description="Polar residues" evidence="4">
    <location>
        <begin position="119"/>
        <end position="146"/>
    </location>
</feature>
<dbReference type="SUPFAM" id="SSF48403">
    <property type="entry name" value="Ankyrin repeat"/>
    <property type="match status" value="1"/>
</dbReference>
<dbReference type="SMART" id="SM00248">
    <property type="entry name" value="ANK"/>
    <property type="match status" value="2"/>
</dbReference>
<evidence type="ECO:0000256" key="1">
    <source>
        <dbReference type="ARBA" id="ARBA00004413"/>
    </source>
</evidence>
<evidence type="ECO:0000256" key="2">
    <source>
        <dbReference type="ARBA" id="ARBA00022737"/>
    </source>
</evidence>
<proteinExistence type="predicted"/>
<keyword evidence="6" id="KW-1185">Reference proteome</keyword>
<feature type="region of interest" description="Disordered" evidence="4">
    <location>
        <begin position="114"/>
        <end position="281"/>
    </location>
</feature>
<dbReference type="GO" id="GO:0005886">
    <property type="term" value="C:plasma membrane"/>
    <property type="evidence" value="ECO:0007669"/>
    <property type="project" value="UniProtKB-SubCell"/>
</dbReference>
<feature type="compositionally biased region" description="Low complexity" evidence="4">
    <location>
        <begin position="203"/>
        <end position="243"/>
    </location>
</feature>
<dbReference type="EMBL" id="LXQA010028095">
    <property type="protein sequence ID" value="MCH94767.1"/>
    <property type="molecule type" value="Genomic_DNA"/>
</dbReference>
<feature type="non-terminal residue" evidence="5">
    <location>
        <position position="281"/>
    </location>
</feature>
<feature type="compositionally biased region" description="Basic and acidic residues" evidence="4">
    <location>
        <begin position="268"/>
        <end position="281"/>
    </location>
</feature>
<dbReference type="PANTHER" id="PTHR24186">
    <property type="entry name" value="PROTEIN PHOSPHATASE 1 REGULATORY SUBUNIT"/>
    <property type="match status" value="1"/>
</dbReference>
<accession>A0A392N4P5</accession>
<evidence type="ECO:0000313" key="6">
    <source>
        <dbReference type="Proteomes" id="UP000265520"/>
    </source>
</evidence>
<feature type="compositionally biased region" description="Polar residues" evidence="4">
    <location>
        <begin position="186"/>
        <end position="202"/>
    </location>
</feature>
<evidence type="ECO:0000256" key="3">
    <source>
        <dbReference type="ARBA" id="ARBA00023043"/>
    </source>
</evidence>
<dbReference type="PANTHER" id="PTHR24186:SF37">
    <property type="entry name" value="PGG DOMAIN-CONTAINING PROTEIN"/>
    <property type="match status" value="1"/>
</dbReference>
<dbReference type="Pfam" id="PF12796">
    <property type="entry name" value="Ank_2"/>
    <property type="match status" value="1"/>
</dbReference>
<dbReference type="Proteomes" id="UP000265520">
    <property type="component" value="Unassembled WGS sequence"/>
</dbReference>
<gene>
    <name evidence="5" type="ORF">A2U01_0015732</name>
</gene>
<comment type="subcellular location">
    <subcellularLocation>
        <location evidence="1">Cell membrane</location>
        <topology evidence="1">Peripheral membrane protein</topology>
        <orientation evidence="1">Cytoplasmic side</orientation>
    </subcellularLocation>
</comment>
<evidence type="ECO:0000256" key="4">
    <source>
        <dbReference type="SAM" id="MobiDB-lite"/>
    </source>
</evidence>
<dbReference type="AlphaFoldDB" id="A0A392N4P5"/>
<keyword evidence="3" id="KW-0040">ANK repeat</keyword>